<name>A0A9W6GEL0_9BACT</name>
<dbReference type="PROSITE" id="PS51257">
    <property type="entry name" value="PROKAR_LIPOPROTEIN"/>
    <property type="match status" value="1"/>
</dbReference>
<sequence>MLQKFFISVKLFILIISLFFLFSCATLPKPLQDIPALKDVPFKVVKENPEKYRDISLLWGGRITNCINTQDGTIFEILHLPLDREGYPGETDTSEGRFIVKSKNFLDCAVYSKGRLLTVAGRFKGLQEAKIDTMPYVFPVIEAQATYLWKKTKYYPNYYWHPSIWFWYGSPCWGVEYGYPPWW</sequence>
<dbReference type="GO" id="GO:0019867">
    <property type="term" value="C:outer membrane"/>
    <property type="evidence" value="ECO:0007669"/>
    <property type="project" value="InterPro"/>
</dbReference>
<dbReference type="PANTHER" id="PTHR37530:SF1">
    <property type="entry name" value="OUTER MEMBRANE PROTEIN SLP"/>
    <property type="match status" value="1"/>
</dbReference>
<evidence type="ECO:0000313" key="2">
    <source>
        <dbReference type="Proteomes" id="UP001144297"/>
    </source>
</evidence>
<proteinExistence type="predicted"/>
<dbReference type="Pfam" id="PF03843">
    <property type="entry name" value="Slp"/>
    <property type="match status" value="1"/>
</dbReference>
<evidence type="ECO:0008006" key="3">
    <source>
        <dbReference type="Google" id="ProtNLM"/>
    </source>
</evidence>
<gene>
    <name evidence="1" type="ORF">TISLANDTSLP1_02070</name>
</gene>
<protein>
    <recommendedName>
        <fullName evidence="3">Outer membrane lipoprotein</fullName>
    </recommendedName>
</protein>
<dbReference type="PANTHER" id="PTHR37530">
    <property type="entry name" value="OUTER MEMBRANE PROTEIN SLP"/>
    <property type="match status" value="1"/>
</dbReference>
<reference evidence="1" key="1">
    <citation type="submission" date="2022-12" db="EMBL/GenBank/DDBJ databases">
        <title>Reference genome sequencing for broad-spectrum identification of bacterial and archaeal isolates by mass spectrometry.</title>
        <authorList>
            <person name="Sekiguchi Y."/>
            <person name="Tourlousse D.M."/>
        </authorList>
    </citation>
    <scope>NUCLEOTIDE SEQUENCE</scope>
    <source>
        <strain evidence="1">TSL-P1</strain>
    </source>
</reference>
<keyword evidence="2" id="KW-1185">Reference proteome</keyword>
<dbReference type="EMBL" id="BSDX01000001">
    <property type="protein sequence ID" value="GLI52514.1"/>
    <property type="molecule type" value="Genomic_DNA"/>
</dbReference>
<accession>A0A9W6GEL0</accession>
<dbReference type="Proteomes" id="UP001144297">
    <property type="component" value="Unassembled WGS sequence"/>
</dbReference>
<dbReference type="InterPro" id="IPR004658">
    <property type="entry name" value="OMP_Slp"/>
</dbReference>
<comment type="caution">
    <text evidence="1">The sequence shown here is derived from an EMBL/GenBank/DDBJ whole genome shotgun (WGS) entry which is preliminary data.</text>
</comment>
<dbReference type="AlphaFoldDB" id="A0A9W6GEL0"/>
<organism evidence="1 2">
    <name type="scientific">Thermodesulfovibrio yellowstonii</name>
    <dbReference type="NCBI Taxonomy" id="28262"/>
    <lineage>
        <taxon>Bacteria</taxon>
        <taxon>Pseudomonadati</taxon>
        <taxon>Nitrospirota</taxon>
        <taxon>Thermodesulfovibrionia</taxon>
        <taxon>Thermodesulfovibrionales</taxon>
        <taxon>Thermodesulfovibrionaceae</taxon>
        <taxon>Thermodesulfovibrio</taxon>
    </lineage>
</organism>
<dbReference type="PIRSF" id="PIRSF004982">
    <property type="entry name" value="SlP"/>
    <property type="match status" value="1"/>
</dbReference>
<evidence type="ECO:0000313" key="1">
    <source>
        <dbReference type="EMBL" id="GLI52514.1"/>
    </source>
</evidence>